<sequence>MSSNSPLGLPAAPASSDVKLDVDSDDKVPLDNLGPMVVNSDGTLSRIANWSTMTEAEQKRTLKVLGARNQLRLAARKEANETEGGPN</sequence>
<organism evidence="2 3">
    <name type="scientific">Rhodocollybia butyracea</name>
    <dbReference type="NCBI Taxonomy" id="206335"/>
    <lineage>
        <taxon>Eukaryota</taxon>
        <taxon>Fungi</taxon>
        <taxon>Dikarya</taxon>
        <taxon>Basidiomycota</taxon>
        <taxon>Agaricomycotina</taxon>
        <taxon>Agaricomycetes</taxon>
        <taxon>Agaricomycetidae</taxon>
        <taxon>Agaricales</taxon>
        <taxon>Marasmiineae</taxon>
        <taxon>Omphalotaceae</taxon>
        <taxon>Rhodocollybia</taxon>
    </lineage>
</organism>
<name>A0A9P5Q3X5_9AGAR</name>
<evidence type="ECO:0000313" key="2">
    <source>
        <dbReference type="EMBL" id="KAF9074606.1"/>
    </source>
</evidence>
<dbReference type="PANTHER" id="PTHR39474:SF1">
    <property type="entry name" value="FUNGAL SPECIFIC TRANSCRIPTION FACTOR"/>
    <property type="match status" value="1"/>
</dbReference>
<feature type="region of interest" description="Disordered" evidence="1">
    <location>
        <begin position="1"/>
        <end position="34"/>
    </location>
</feature>
<evidence type="ECO:0000256" key="1">
    <source>
        <dbReference type="SAM" id="MobiDB-lite"/>
    </source>
</evidence>
<keyword evidence="3" id="KW-1185">Reference proteome</keyword>
<evidence type="ECO:0000313" key="3">
    <source>
        <dbReference type="Proteomes" id="UP000772434"/>
    </source>
</evidence>
<comment type="caution">
    <text evidence="2">The sequence shown here is derived from an EMBL/GenBank/DDBJ whole genome shotgun (WGS) entry which is preliminary data.</text>
</comment>
<accession>A0A9P5Q3X5</accession>
<feature type="compositionally biased region" description="Basic and acidic residues" evidence="1">
    <location>
        <begin position="18"/>
        <end position="29"/>
    </location>
</feature>
<protein>
    <submittedName>
        <fullName evidence="2">Uncharacterized protein</fullName>
    </submittedName>
</protein>
<dbReference type="Proteomes" id="UP000772434">
    <property type="component" value="Unassembled WGS sequence"/>
</dbReference>
<dbReference type="AlphaFoldDB" id="A0A9P5Q3X5"/>
<dbReference type="OrthoDB" id="4590138at2759"/>
<reference evidence="2" key="1">
    <citation type="submission" date="2020-11" db="EMBL/GenBank/DDBJ databases">
        <authorList>
            <consortium name="DOE Joint Genome Institute"/>
            <person name="Ahrendt S."/>
            <person name="Riley R."/>
            <person name="Andreopoulos W."/>
            <person name="Labutti K."/>
            <person name="Pangilinan J."/>
            <person name="Ruiz-Duenas F.J."/>
            <person name="Barrasa J.M."/>
            <person name="Sanchez-Garcia M."/>
            <person name="Camarero S."/>
            <person name="Miyauchi S."/>
            <person name="Serrano A."/>
            <person name="Linde D."/>
            <person name="Babiker R."/>
            <person name="Drula E."/>
            <person name="Ayuso-Fernandez I."/>
            <person name="Pacheco R."/>
            <person name="Padilla G."/>
            <person name="Ferreira P."/>
            <person name="Barriuso J."/>
            <person name="Kellner H."/>
            <person name="Castanera R."/>
            <person name="Alfaro M."/>
            <person name="Ramirez L."/>
            <person name="Pisabarro A.G."/>
            <person name="Kuo A."/>
            <person name="Tritt A."/>
            <person name="Lipzen A."/>
            <person name="He G."/>
            <person name="Yan M."/>
            <person name="Ng V."/>
            <person name="Cullen D."/>
            <person name="Martin F."/>
            <person name="Rosso M.-N."/>
            <person name="Henrissat B."/>
            <person name="Hibbett D."/>
            <person name="Martinez A.T."/>
            <person name="Grigoriev I.V."/>
        </authorList>
    </citation>
    <scope>NUCLEOTIDE SEQUENCE</scope>
    <source>
        <strain evidence="2">AH 40177</strain>
    </source>
</reference>
<dbReference type="EMBL" id="JADNRY010000012">
    <property type="protein sequence ID" value="KAF9074606.1"/>
    <property type="molecule type" value="Genomic_DNA"/>
</dbReference>
<proteinExistence type="predicted"/>
<gene>
    <name evidence="2" type="ORF">BDP27DRAFT_141641</name>
</gene>
<dbReference type="PANTHER" id="PTHR39474">
    <property type="entry name" value="UNNAMED PRODUCT"/>
    <property type="match status" value="1"/>
</dbReference>